<organism evidence="1 2">
    <name type="scientific">Trachymyrmex septentrionalis</name>
    <dbReference type="NCBI Taxonomy" id="34720"/>
    <lineage>
        <taxon>Eukaryota</taxon>
        <taxon>Metazoa</taxon>
        <taxon>Ecdysozoa</taxon>
        <taxon>Arthropoda</taxon>
        <taxon>Hexapoda</taxon>
        <taxon>Insecta</taxon>
        <taxon>Pterygota</taxon>
        <taxon>Neoptera</taxon>
        <taxon>Endopterygota</taxon>
        <taxon>Hymenoptera</taxon>
        <taxon>Apocrita</taxon>
        <taxon>Aculeata</taxon>
        <taxon>Formicoidea</taxon>
        <taxon>Formicidae</taxon>
        <taxon>Myrmicinae</taxon>
        <taxon>Trachymyrmex</taxon>
    </lineage>
</organism>
<evidence type="ECO:0000313" key="2">
    <source>
        <dbReference type="Proteomes" id="UP000078541"/>
    </source>
</evidence>
<reference evidence="1 2" key="1">
    <citation type="submission" date="2016-03" db="EMBL/GenBank/DDBJ databases">
        <title>Trachymyrmex septentrionalis WGS genome.</title>
        <authorList>
            <person name="Nygaard S."/>
            <person name="Hu H."/>
            <person name="Boomsma J."/>
            <person name="Zhang G."/>
        </authorList>
    </citation>
    <scope>NUCLEOTIDE SEQUENCE [LARGE SCALE GENOMIC DNA]</scope>
    <source>
        <strain evidence="1">Tsep2-gDNA-1</strain>
        <tissue evidence="1">Whole body</tissue>
    </source>
</reference>
<name>A0A151JUI7_9HYME</name>
<dbReference type="AlphaFoldDB" id="A0A151JUI7"/>
<accession>A0A151JUI7</accession>
<evidence type="ECO:0000313" key="1">
    <source>
        <dbReference type="EMBL" id="KYN36498.1"/>
    </source>
</evidence>
<gene>
    <name evidence="1" type="ORF">ALC56_09148</name>
</gene>
<dbReference type="EMBL" id="KQ981743">
    <property type="protein sequence ID" value="KYN36498.1"/>
    <property type="molecule type" value="Genomic_DNA"/>
</dbReference>
<proteinExistence type="predicted"/>
<keyword evidence="2" id="KW-1185">Reference proteome</keyword>
<dbReference type="Proteomes" id="UP000078541">
    <property type="component" value="Unassembled WGS sequence"/>
</dbReference>
<feature type="non-terminal residue" evidence="1">
    <location>
        <position position="1"/>
    </location>
</feature>
<sequence length="216" mass="25693">FEDRKKIAKIKFAALIVEKNISFKTAESILNFFRRKYDVLKSMTMNWNKAAKVIKNFMCSRKERLVEKLHNNKFSIFVNKLSLMQNSEIQAYLLFLEKRRKNSPNNSIQDVVFVAQRFGGFDEKILNEKWQCLKKDFTSAQKVIIINLHFDKTIKTKKRNKLYPNNVRSLCVFKSILRARGKLTRTMIVDARHLTLMTENLYKTNTRKNTYFCVWC</sequence>
<protein>
    <submittedName>
        <fullName evidence="1">Uncharacterized protein</fullName>
    </submittedName>
</protein>